<dbReference type="Gene3D" id="3.20.20.80">
    <property type="entry name" value="Glycosidases"/>
    <property type="match status" value="1"/>
</dbReference>
<name>A0A0C9RPR6_9CONI</name>
<evidence type="ECO:0000256" key="11">
    <source>
        <dbReference type="ARBA" id="ARBA00023180"/>
    </source>
</evidence>
<comment type="catalytic activity">
    <reaction evidence="1">
        <text>Hydrolysis of (1-&gt;3)-beta-D-glucosidic linkages in (1-&gt;3)-beta-D-glucans.</text>
        <dbReference type="EC" id="3.2.1.39"/>
    </reaction>
</comment>
<dbReference type="PROSITE" id="PS51257">
    <property type="entry name" value="PROKAR_LIPOPROTEIN"/>
    <property type="match status" value="1"/>
</dbReference>
<dbReference type="Pfam" id="PF07983">
    <property type="entry name" value="X8"/>
    <property type="match status" value="1"/>
</dbReference>
<dbReference type="SUPFAM" id="SSF51445">
    <property type="entry name" value="(Trans)glycosidases"/>
    <property type="match status" value="1"/>
</dbReference>
<dbReference type="InterPro" id="IPR044965">
    <property type="entry name" value="Glyco_hydro_17_plant"/>
</dbReference>
<dbReference type="Pfam" id="PF00332">
    <property type="entry name" value="Glyco_hydro_17"/>
    <property type="match status" value="1"/>
</dbReference>
<dbReference type="FunFam" id="1.20.58.1040:FF:000001">
    <property type="entry name" value="Glucan endo-1,3-beta-glucosidase 4"/>
    <property type="match status" value="1"/>
</dbReference>
<comment type="similarity">
    <text evidence="3 13">Belongs to the glycosyl hydrolase 17 family.</text>
</comment>
<keyword evidence="9" id="KW-0472">Membrane</keyword>
<keyword evidence="5" id="KW-1003">Cell membrane</keyword>
<evidence type="ECO:0000256" key="5">
    <source>
        <dbReference type="ARBA" id="ARBA00022475"/>
    </source>
</evidence>
<dbReference type="GO" id="GO:0005886">
    <property type="term" value="C:plasma membrane"/>
    <property type="evidence" value="ECO:0007669"/>
    <property type="project" value="UniProtKB-SubCell"/>
</dbReference>
<dbReference type="InterPro" id="IPR017853">
    <property type="entry name" value="GH"/>
</dbReference>
<dbReference type="GO" id="GO:0042973">
    <property type="term" value="F:glucan endo-1,3-beta-D-glucosidase activity"/>
    <property type="evidence" value="ECO:0007669"/>
    <property type="project" value="UniProtKB-EC"/>
</dbReference>
<dbReference type="EMBL" id="GCHU01028335">
    <property type="protein sequence ID" value="JAG85389.1"/>
    <property type="molecule type" value="Transcribed_RNA"/>
</dbReference>
<evidence type="ECO:0000256" key="1">
    <source>
        <dbReference type="ARBA" id="ARBA00000382"/>
    </source>
</evidence>
<evidence type="ECO:0000313" key="16">
    <source>
        <dbReference type="EMBL" id="JAG85389.1"/>
    </source>
</evidence>
<keyword evidence="11" id="KW-0325">Glycoprotein</keyword>
<proteinExistence type="inferred from homology"/>
<comment type="subcellular location">
    <subcellularLocation>
        <location evidence="2">Cell membrane</location>
        <topology evidence="2">Lipid-anchor</topology>
        <topology evidence="2">GPI-anchor</topology>
    </subcellularLocation>
</comment>
<keyword evidence="6" id="KW-0449">Lipoprotein</keyword>
<evidence type="ECO:0000256" key="14">
    <source>
        <dbReference type="SAM" id="SignalP"/>
    </source>
</evidence>
<dbReference type="GO" id="GO:0005975">
    <property type="term" value="P:carbohydrate metabolic process"/>
    <property type="evidence" value="ECO:0007669"/>
    <property type="project" value="InterPro"/>
</dbReference>
<dbReference type="GO" id="GO:0098552">
    <property type="term" value="C:side of membrane"/>
    <property type="evidence" value="ECO:0007669"/>
    <property type="project" value="UniProtKB-KW"/>
</dbReference>
<dbReference type="FunFam" id="3.20.20.80:FF:000005">
    <property type="entry name" value="Glucan endo-1,3-beta-glucosidase 14"/>
    <property type="match status" value="1"/>
</dbReference>
<reference evidence="16" key="1">
    <citation type="submission" date="2015-02" db="EMBL/GenBank/DDBJ databases">
        <title>A transcriptome of Wollemia nobilis - a relic of Gondwana.</title>
        <authorList>
            <person name="Chia J.Y."/>
            <person name="Leong Y.S."/>
            <person name="Abdul Karim S."/>
            <person name="Wan Azmi N."/>
            <person name="Hercus R."/>
            <person name="Croft L."/>
        </authorList>
    </citation>
    <scope>NUCLEOTIDE SEQUENCE</scope>
    <source>
        <strain evidence="16">MaeBrown</strain>
        <tissue evidence="16">Leaf</tissue>
    </source>
</reference>
<evidence type="ECO:0000256" key="10">
    <source>
        <dbReference type="ARBA" id="ARBA00023157"/>
    </source>
</evidence>
<evidence type="ECO:0000259" key="15">
    <source>
        <dbReference type="SMART" id="SM00768"/>
    </source>
</evidence>
<feature type="chain" id="PRO_5002202694" description="glucan endo-1,3-beta-D-glucosidase" evidence="14">
    <location>
        <begin position="25"/>
        <end position="462"/>
    </location>
</feature>
<dbReference type="SMART" id="SM00768">
    <property type="entry name" value="X8"/>
    <property type="match status" value="1"/>
</dbReference>
<dbReference type="EC" id="3.2.1.39" evidence="4"/>
<dbReference type="InterPro" id="IPR012946">
    <property type="entry name" value="X8"/>
</dbReference>
<evidence type="ECO:0000256" key="2">
    <source>
        <dbReference type="ARBA" id="ARBA00004609"/>
    </source>
</evidence>
<keyword evidence="7 14" id="KW-0732">Signal</keyword>
<dbReference type="InterPro" id="IPR000490">
    <property type="entry name" value="Glyco_hydro_17"/>
</dbReference>
<dbReference type="GO" id="GO:0009506">
    <property type="term" value="C:plasmodesma"/>
    <property type="evidence" value="ECO:0007669"/>
    <property type="project" value="UniProtKB-ARBA"/>
</dbReference>
<keyword evidence="8" id="KW-0378">Hydrolase</keyword>
<accession>A0A0C9RPR6</accession>
<evidence type="ECO:0000256" key="6">
    <source>
        <dbReference type="ARBA" id="ARBA00022622"/>
    </source>
</evidence>
<feature type="domain" description="X8" evidence="15">
    <location>
        <begin position="374"/>
        <end position="459"/>
    </location>
</feature>
<sequence length="462" mass="51700">MPMPRFVLFWVLVAFCGITSCAYAENYTIGVNYGQLGNNLPPPQEVIPLIQKMKAGMVKIYDTNPEILKALAHTGIKVSVMVKNEDIANVSASQPFADSWVKHNVAYFYPTTRITTVLVGNEILSQHNDNKTWYQLVPAMRKIRQALLRYKLHNVRVSTPSAMEVLNTSFPPSSGAFRDDIAESVIKPMLKFLNRTKSAFFIDVYPYFAWSSSPNDIAVEYANFGDHEKNYTDPNGLVYTNMLDQQLDALVAAMAKLGYEDIKLTIAETGWPNAGDLNEWGANIFNAAHYNRRLVRRMLADPPLGTPRRPNQFIPVFIFSVFNENQKPGPGTERHWGLLYPNGSNVYDIDLTGKLQDSQYKPLPSPPPPYRGKLWCVADLKANVSALPSAIEYACGQGNNTCVDIQPGKPCYAPNSIIRHASYAFNSYWQQFKNSGGTCYFDGAATMVTKDPSYGSCTYPYN</sequence>
<keyword evidence="6" id="KW-0336">GPI-anchor</keyword>
<feature type="signal peptide" evidence="14">
    <location>
        <begin position="1"/>
        <end position="24"/>
    </location>
</feature>
<evidence type="ECO:0000256" key="9">
    <source>
        <dbReference type="ARBA" id="ARBA00023136"/>
    </source>
</evidence>
<dbReference type="AlphaFoldDB" id="A0A0C9RPR6"/>
<evidence type="ECO:0000256" key="7">
    <source>
        <dbReference type="ARBA" id="ARBA00022729"/>
    </source>
</evidence>
<evidence type="ECO:0000256" key="4">
    <source>
        <dbReference type="ARBA" id="ARBA00012780"/>
    </source>
</evidence>
<evidence type="ECO:0000256" key="13">
    <source>
        <dbReference type="RuleBase" id="RU004335"/>
    </source>
</evidence>
<protein>
    <recommendedName>
        <fullName evidence="4">glucan endo-1,3-beta-D-glucosidase</fullName>
        <ecNumber evidence="4">3.2.1.39</ecNumber>
    </recommendedName>
</protein>
<evidence type="ECO:0000256" key="8">
    <source>
        <dbReference type="ARBA" id="ARBA00022801"/>
    </source>
</evidence>
<dbReference type="Gene3D" id="1.20.58.1040">
    <property type="match status" value="1"/>
</dbReference>
<dbReference type="PANTHER" id="PTHR32227">
    <property type="entry name" value="GLUCAN ENDO-1,3-BETA-GLUCOSIDASE BG1-RELATED-RELATED"/>
    <property type="match status" value="1"/>
</dbReference>
<evidence type="ECO:0000256" key="12">
    <source>
        <dbReference type="ARBA" id="ARBA00023295"/>
    </source>
</evidence>
<organism evidence="16">
    <name type="scientific">Wollemia nobilis</name>
    <dbReference type="NCBI Taxonomy" id="56998"/>
    <lineage>
        <taxon>Eukaryota</taxon>
        <taxon>Viridiplantae</taxon>
        <taxon>Streptophyta</taxon>
        <taxon>Embryophyta</taxon>
        <taxon>Tracheophyta</taxon>
        <taxon>Spermatophyta</taxon>
        <taxon>Pinopsida</taxon>
        <taxon>Pinidae</taxon>
        <taxon>Conifers II</taxon>
        <taxon>Araucariales</taxon>
        <taxon>Araucariaceae</taxon>
        <taxon>Wollemia</taxon>
    </lineage>
</organism>
<keyword evidence="12" id="KW-0326">Glycosidase</keyword>
<evidence type="ECO:0000256" key="3">
    <source>
        <dbReference type="ARBA" id="ARBA00008773"/>
    </source>
</evidence>
<keyword evidence="10" id="KW-1015">Disulfide bond</keyword>